<dbReference type="InterPro" id="IPR013887">
    <property type="entry name" value="UPF0592"/>
</dbReference>
<protein>
    <submittedName>
        <fullName evidence="2">Uncharacterized protein</fullName>
    </submittedName>
</protein>
<dbReference type="Proteomes" id="UP000008312">
    <property type="component" value="Unassembled WGS sequence"/>
</dbReference>
<dbReference type="PANTHER" id="PTHR35397:SF1">
    <property type="entry name" value="ARMADILLO-LIKE HELICAL DOMAIN-CONTAINING PROTEIN"/>
    <property type="match status" value="1"/>
</dbReference>
<dbReference type="PANTHER" id="PTHR35397">
    <property type="entry name" value="C2 DOMAIN-CONTAINING PROTEIN-RELATED"/>
    <property type="match status" value="1"/>
</dbReference>
<reference evidence="2" key="1">
    <citation type="submission" date="2010-02" db="EMBL/GenBank/DDBJ databases">
        <title>Sequencing and annotation of the Blastocystis hominis genome.</title>
        <authorList>
            <person name="Wincker P."/>
        </authorList>
    </citation>
    <scope>NUCLEOTIDE SEQUENCE</scope>
    <source>
        <strain evidence="2">Singapore isolate B</strain>
    </source>
</reference>
<evidence type="ECO:0000313" key="3">
    <source>
        <dbReference type="Proteomes" id="UP000008312"/>
    </source>
</evidence>
<name>D8M419_BLAHO</name>
<accession>D8M419</accession>
<feature type="region of interest" description="Disordered" evidence="1">
    <location>
        <begin position="146"/>
        <end position="180"/>
    </location>
</feature>
<dbReference type="RefSeq" id="XP_012896856.1">
    <property type="nucleotide sequence ID" value="XM_013041402.1"/>
</dbReference>
<dbReference type="InParanoid" id="D8M419"/>
<gene>
    <name evidence="2" type="ORF">GSBLH_T00007091001</name>
</gene>
<proteinExistence type="predicted"/>
<dbReference type="EMBL" id="FN668651">
    <property type="protein sequence ID" value="CBK22808.2"/>
    <property type="molecule type" value="Genomic_DNA"/>
</dbReference>
<dbReference type="GeneID" id="24923215"/>
<keyword evidence="3" id="KW-1185">Reference proteome</keyword>
<evidence type="ECO:0000256" key="1">
    <source>
        <dbReference type="SAM" id="MobiDB-lite"/>
    </source>
</evidence>
<dbReference type="AlphaFoldDB" id="D8M419"/>
<dbReference type="OrthoDB" id="70340at2759"/>
<feature type="compositionally biased region" description="Acidic residues" evidence="1">
    <location>
        <begin position="154"/>
        <end position="165"/>
    </location>
</feature>
<dbReference type="Pfam" id="PF08578">
    <property type="entry name" value="DUF1765"/>
    <property type="match status" value="1"/>
</dbReference>
<sequence>MQSQDYLLNGRLVNNMVKMLFTRCKVHILYDIIQALFQLNQIFASIRLRFNNPEYENYPLEFYKKVYQSEEIKCLFELQRANSESGRKVDIYPHISHRVIDPFLPRKDRLKIKNMLLDMHTDYNEPNSFPSVESEEDLREPIVYSDNDSLGMSIDDDHDGEDPNDPEYKEGRFSDEEDDRFSGQFKLRRQSSSMIFDPNDIENVIEQQSNVTVESEQGVLLTLHSEEPSPQFSGVPVYRIDNIVELSRSANSSSSQLRKVNSVSSTSSSHSVSSKRSTMHGRAGYENASKNRIEIVSLHCNTLFSHDLCFTHFQAVEYWIQRNITKSRGEGANLMQRLIGLRIVQHCWLPWIGGETYSFNRRFRVTTLRIKPLEEIYVWEEPEFCPYQHQFFAAQIDYCFMFSLFSLLLDYEHVSILQKTLYVIYANMDFFTGETRIRLFLEVIYSHAPRLFTHWSPTVRQLFYRILVYKSYHARRSYLPTGNSCEWLAVMYGLIKEHYVNKEKARQKTKSEKDLFRVDIETQNQILDGFDSLDETAFNQRTNLNMRKKRIMQCCSVSKRRESEAIDLILSKVEMDFLLNLIKLSDPEPRLYTLDSCIEVFNENFVKDCPYYIQMQMNKKVRYAKGCQQILPENQRPYYWTSIMEYLAVLGTYEMEMEGTRKKSSLFSRLFGRTTYEELLNKMEAPVEDKNPDLSAIISPSYYM</sequence>
<evidence type="ECO:0000313" key="2">
    <source>
        <dbReference type="EMBL" id="CBK22808.2"/>
    </source>
</evidence>
<feature type="region of interest" description="Disordered" evidence="1">
    <location>
        <begin position="255"/>
        <end position="283"/>
    </location>
</feature>
<feature type="compositionally biased region" description="Low complexity" evidence="1">
    <location>
        <begin position="255"/>
        <end position="276"/>
    </location>
</feature>
<organism evidence="2">
    <name type="scientific">Blastocystis hominis</name>
    <dbReference type="NCBI Taxonomy" id="12968"/>
    <lineage>
        <taxon>Eukaryota</taxon>
        <taxon>Sar</taxon>
        <taxon>Stramenopiles</taxon>
        <taxon>Bigyra</taxon>
        <taxon>Opalozoa</taxon>
        <taxon>Opalinata</taxon>
        <taxon>Blastocystidae</taxon>
        <taxon>Blastocystis</taxon>
    </lineage>
</organism>